<dbReference type="InterPro" id="IPR014710">
    <property type="entry name" value="RmlC-like_jellyroll"/>
</dbReference>
<dbReference type="Proteomes" id="UP001208114">
    <property type="component" value="Unassembled WGS sequence"/>
</dbReference>
<feature type="domain" description="Cyclic nucleotide-binding" evidence="1">
    <location>
        <begin position="30"/>
        <end position="119"/>
    </location>
</feature>
<name>A0ABT2VX45_9FLAO</name>
<dbReference type="InterPro" id="IPR000595">
    <property type="entry name" value="cNMP-bd_dom"/>
</dbReference>
<dbReference type="EMBL" id="JAOTEN010000001">
    <property type="protein sequence ID" value="MCU7613085.1"/>
    <property type="molecule type" value="Genomic_DNA"/>
</dbReference>
<evidence type="ECO:0000313" key="2">
    <source>
        <dbReference type="EMBL" id="MCU7613085.1"/>
    </source>
</evidence>
<dbReference type="Pfam" id="PF00027">
    <property type="entry name" value="cNMP_binding"/>
    <property type="match status" value="1"/>
</dbReference>
<gene>
    <name evidence="2" type="ORF">N0B16_01400</name>
</gene>
<organism evidence="2 3">
    <name type="scientific">Chryseobacterium gilvum</name>
    <dbReference type="NCBI Taxonomy" id="2976534"/>
    <lineage>
        <taxon>Bacteria</taxon>
        <taxon>Pseudomonadati</taxon>
        <taxon>Bacteroidota</taxon>
        <taxon>Flavobacteriia</taxon>
        <taxon>Flavobacteriales</taxon>
        <taxon>Weeksellaceae</taxon>
        <taxon>Chryseobacterium group</taxon>
        <taxon>Chryseobacterium</taxon>
    </lineage>
</organism>
<evidence type="ECO:0000259" key="1">
    <source>
        <dbReference type="Pfam" id="PF00027"/>
    </source>
</evidence>
<keyword evidence="3" id="KW-1185">Reference proteome</keyword>
<dbReference type="RefSeq" id="WP_262988935.1">
    <property type="nucleotide sequence ID" value="NZ_JAOTEN010000001.1"/>
</dbReference>
<proteinExistence type="predicted"/>
<dbReference type="InterPro" id="IPR018490">
    <property type="entry name" value="cNMP-bd_dom_sf"/>
</dbReference>
<evidence type="ECO:0000313" key="3">
    <source>
        <dbReference type="Proteomes" id="UP001208114"/>
    </source>
</evidence>
<protein>
    <submittedName>
        <fullName evidence="2">Crp/Fnr family transcriptional regulator</fullName>
    </submittedName>
</protein>
<dbReference type="SUPFAM" id="SSF51206">
    <property type="entry name" value="cAMP-binding domain-like"/>
    <property type="match status" value="1"/>
</dbReference>
<dbReference type="CDD" id="cd00038">
    <property type="entry name" value="CAP_ED"/>
    <property type="match status" value="1"/>
</dbReference>
<reference evidence="3" key="1">
    <citation type="submission" date="2023-07" db="EMBL/GenBank/DDBJ databases">
        <title>Chryseobacterium sp. GMJ5 Genome sequencing and assembly.</title>
        <authorList>
            <person name="Jung Y."/>
        </authorList>
    </citation>
    <scope>NUCLEOTIDE SEQUENCE [LARGE SCALE GENOMIC DNA]</scope>
    <source>
        <strain evidence="3">GMJ5</strain>
    </source>
</reference>
<dbReference type="Gene3D" id="2.60.120.10">
    <property type="entry name" value="Jelly Rolls"/>
    <property type="match status" value="1"/>
</dbReference>
<accession>A0ABT2VX45</accession>
<sequence length="192" mass="22608">MEQLSYFYTSIIGLSEEEALIHTSRFEKITVPKKTIILRKGTTEDYLYFIAEGIIRFFVQKPHPTEPDKEITFSFAVKNTFCSAYDSFITRDPCQYSIETIKHTVLYRIHFDDLQYLYENTAIGNYLGRISAEQLYVKKTQREMSLLMYSAEEKYQNLLKEHPEYIHEIPLKYIASYLGITPQALSRIRKNA</sequence>
<comment type="caution">
    <text evidence="2">The sequence shown here is derived from an EMBL/GenBank/DDBJ whole genome shotgun (WGS) entry which is preliminary data.</text>
</comment>